<protein>
    <submittedName>
        <fullName evidence="1">Uncharacterized protein</fullName>
    </submittedName>
</protein>
<dbReference type="Gramene" id="AET2Gv20795800.2">
    <property type="protein sequence ID" value="AET2Gv20795800.2"/>
    <property type="gene ID" value="AET2Gv20795800"/>
</dbReference>
<reference evidence="2" key="1">
    <citation type="journal article" date="2014" name="Science">
        <title>Ancient hybridizations among the ancestral genomes of bread wheat.</title>
        <authorList>
            <consortium name="International Wheat Genome Sequencing Consortium,"/>
            <person name="Marcussen T."/>
            <person name="Sandve S.R."/>
            <person name="Heier L."/>
            <person name="Spannagl M."/>
            <person name="Pfeifer M."/>
            <person name="Jakobsen K.S."/>
            <person name="Wulff B.B."/>
            <person name="Steuernagel B."/>
            <person name="Mayer K.F."/>
            <person name="Olsen O.A."/>
        </authorList>
    </citation>
    <scope>NUCLEOTIDE SEQUENCE [LARGE SCALE GENOMIC DNA]</scope>
    <source>
        <strain evidence="2">cv. AL8/78</strain>
    </source>
</reference>
<organism evidence="1 2">
    <name type="scientific">Aegilops tauschii subsp. strangulata</name>
    <name type="common">Goatgrass</name>
    <dbReference type="NCBI Taxonomy" id="200361"/>
    <lineage>
        <taxon>Eukaryota</taxon>
        <taxon>Viridiplantae</taxon>
        <taxon>Streptophyta</taxon>
        <taxon>Embryophyta</taxon>
        <taxon>Tracheophyta</taxon>
        <taxon>Spermatophyta</taxon>
        <taxon>Magnoliopsida</taxon>
        <taxon>Liliopsida</taxon>
        <taxon>Poales</taxon>
        <taxon>Poaceae</taxon>
        <taxon>BOP clade</taxon>
        <taxon>Pooideae</taxon>
        <taxon>Triticodae</taxon>
        <taxon>Triticeae</taxon>
        <taxon>Triticinae</taxon>
        <taxon>Aegilops</taxon>
    </lineage>
</organism>
<reference evidence="1" key="5">
    <citation type="journal article" date="2021" name="G3 (Bethesda)">
        <title>Aegilops tauschii genome assembly Aet v5.0 features greater sequence contiguity and improved annotation.</title>
        <authorList>
            <person name="Wang L."/>
            <person name="Zhu T."/>
            <person name="Rodriguez J.C."/>
            <person name="Deal K.R."/>
            <person name="Dubcovsky J."/>
            <person name="McGuire P.E."/>
            <person name="Lux T."/>
            <person name="Spannagl M."/>
            <person name="Mayer K.F.X."/>
            <person name="Baldrich P."/>
            <person name="Meyers B.C."/>
            <person name="Huo N."/>
            <person name="Gu Y.Q."/>
            <person name="Zhou H."/>
            <person name="Devos K.M."/>
            <person name="Bennetzen J.L."/>
            <person name="Unver T."/>
            <person name="Budak H."/>
            <person name="Gulick P.J."/>
            <person name="Galiba G."/>
            <person name="Kalapos B."/>
            <person name="Nelson D.R."/>
            <person name="Li P."/>
            <person name="You F.M."/>
            <person name="Luo M.C."/>
            <person name="Dvorak J."/>
        </authorList>
    </citation>
    <scope>NUCLEOTIDE SEQUENCE [LARGE SCALE GENOMIC DNA]</scope>
    <source>
        <strain evidence="1">cv. AL8/78</strain>
    </source>
</reference>
<evidence type="ECO:0000313" key="1">
    <source>
        <dbReference type="EnsemblPlants" id="AET2Gv20795800.2"/>
    </source>
</evidence>
<dbReference type="Proteomes" id="UP000015105">
    <property type="component" value="Chromosome 2D"/>
</dbReference>
<reference evidence="1" key="4">
    <citation type="submission" date="2019-03" db="UniProtKB">
        <authorList>
            <consortium name="EnsemblPlants"/>
        </authorList>
    </citation>
    <scope>IDENTIFICATION</scope>
</reference>
<sequence>MTSGPKALITFSGVPIFSIVASSRSSWQFQHASQYRETVTTLRNEYARKEQFLEGSPANLRVGATMTDNRPSLGFPNRRSISVPPRSAIDTGVYIRTRVLHQRLCDQACSEDRISVGSSSSHLFPAIRNFEAVRDDRAPADSVAARLFIRPAVCFPTYLNKLHPYDMHHENMKDFL</sequence>
<dbReference type="AlphaFoldDB" id="A0A453CBB3"/>
<keyword evidence="2" id="KW-1185">Reference proteome</keyword>
<reference evidence="1" key="3">
    <citation type="journal article" date="2017" name="Nature">
        <title>Genome sequence of the progenitor of the wheat D genome Aegilops tauschii.</title>
        <authorList>
            <person name="Luo M.C."/>
            <person name="Gu Y.Q."/>
            <person name="Puiu D."/>
            <person name="Wang H."/>
            <person name="Twardziok S.O."/>
            <person name="Deal K.R."/>
            <person name="Huo N."/>
            <person name="Zhu T."/>
            <person name="Wang L."/>
            <person name="Wang Y."/>
            <person name="McGuire P.E."/>
            <person name="Liu S."/>
            <person name="Long H."/>
            <person name="Ramasamy R.K."/>
            <person name="Rodriguez J.C."/>
            <person name="Van S.L."/>
            <person name="Yuan L."/>
            <person name="Wang Z."/>
            <person name="Xia Z."/>
            <person name="Xiao L."/>
            <person name="Anderson O.D."/>
            <person name="Ouyang S."/>
            <person name="Liang Y."/>
            <person name="Zimin A.V."/>
            <person name="Pertea G."/>
            <person name="Qi P."/>
            <person name="Bennetzen J.L."/>
            <person name="Dai X."/>
            <person name="Dawson M.W."/>
            <person name="Muller H.G."/>
            <person name="Kugler K."/>
            <person name="Rivarola-Duarte L."/>
            <person name="Spannagl M."/>
            <person name="Mayer K.F.X."/>
            <person name="Lu F.H."/>
            <person name="Bevan M.W."/>
            <person name="Leroy P."/>
            <person name="Li P."/>
            <person name="You F.M."/>
            <person name="Sun Q."/>
            <person name="Liu Z."/>
            <person name="Lyons E."/>
            <person name="Wicker T."/>
            <person name="Salzberg S.L."/>
            <person name="Devos K.M."/>
            <person name="Dvorak J."/>
        </authorList>
    </citation>
    <scope>NUCLEOTIDE SEQUENCE [LARGE SCALE GENOMIC DNA]</scope>
    <source>
        <strain evidence="1">cv. AL8/78</strain>
    </source>
</reference>
<proteinExistence type="predicted"/>
<dbReference type="EnsemblPlants" id="AET2Gv20795800.2">
    <property type="protein sequence ID" value="AET2Gv20795800.2"/>
    <property type="gene ID" value="AET2Gv20795800"/>
</dbReference>
<accession>A0A453CBB3</accession>
<reference evidence="2" key="2">
    <citation type="journal article" date="2017" name="Nat. Plants">
        <title>The Aegilops tauschii genome reveals multiple impacts of transposons.</title>
        <authorList>
            <person name="Zhao G."/>
            <person name="Zou C."/>
            <person name="Li K."/>
            <person name="Wang K."/>
            <person name="Li T."/>
            <person name="Gao L."/>
            <person name="Zhang X."/>
            <person name="Wang H."/>
            <person name="Yang Z."/>
            <person name="Liu X."/>
            <person name="Jiang W."/>
            <person name="Mao L."/>
            <person name="Kong X."/>
            <person name="Jiao Y."/>
            <person name="Jia J."/>
        </authorList>
    </citation>
    <scope>NUCLEOTIDE SEQUENCE [LARGE SCALE GENOMIC DNA]</scope>
    <source>
        <strain evidence="2">cv. AL8/78</strain>
    </source>
</reference>
<evidence type="ECO:0000313" key="2">
    <source>
        <dbReference type="Proteomes" id="UP000015105"/>
    </source>
</evidence>
<name>A0A453CBB3_AEGTS</name>